<evidence type="ECO:0000259" key="6">
    <source>
        <dbReference type="Pfam" id="PF04389"/>
    </source>
</evidence>
<keyword evidence="3" id="KW-0812">Transmembrane</keyword>
<feature type="transmembrane region" description="Helical" evidence="3">
    <location>
        <begin position="36"/>
        <end position="57"/>
    </location>
</feature>
<dbReference type="SUPFAM" id="SSF47672">
    <property type="entry name" value="Transferrin receptor-like dimerisation domain"/>
    <property type="match status" value="1"/>
</dbReference>
<dbReference type="Pfam" id="PF04253">
    <property type="entry name" value="TFR_dimer"/>
    <property type="match status" value="1"/>
</dbReference>
<dbReference type="CDD" id="cd02121">
    <property type="entry name" value="PA_GCPII_like"/>
    <property type="match status" value="1"/>
</dbReference>
<feature type="region of interest" description="Disordered" evidence="2">
    <location>
        <begin position="277"/>
        <end position="337"/>
    </location>
</feature>
<keyword evidence="7" id="KW-0378">Hydrolase</keyword>
<dbReference type="PANTHER" id="PTHR10404:SF46">
    <property type="entry name" value="VACUOLAR PROTEIN SORTING-ASSOCIATED PROTEIN 70"/>
    <property type="match status" value="1"/>
</dbReference>
<evidence type="ECO:0000313" key="7">
    <source>
        <dbReference type="EMBL" id="KAF2678858.1"/>
    </source>
</evidence>
<dbReference type="GO" id="GO:0004180">
    <property type="term" value="F:carboxypeptidase activity"/>
    <property type="evidence" value="ECO:0007669"/>
    <property type="project" value="UniProtKB-KW"/>
</dbReference>
<evidence type="ECO:0000256" key="3">
    <source>
        <dbReference type="SAM" id="Phobius"/>
    </source>
</evidence>
<dbReference type="SUPFAM" id="SSF53187">
    <property type="entry name" value="Zn-dependent exopeptidases"/>
    <property type="match status" value="1"/>
</dbReference>
<gene>
    <name evidence="7" type="ORF">K458DRAFT_375985</name>
</gene>
<keyword evidence="3" id="KW-1133">Transmembrane helix</keyword>
<reference evidence="7" key="1">
    <citation type="journal article" date="2020" name="Stud. Mycol.">
        <title>101 Dothideomycetes genomes: a test case for predicting lifestyles and emergence of pathogens.</title>
        <authorList>
            <person name="Haridas S."/>
            <person name="Albert R."/>
            <person name="Binder M."/>
            <person name="Bloem J."/>
            <person name="Labutti K."/>
            <person name="Salamov A."/>
            <person name="Andreopoulos B."/>
            <person name="Baker S."/>
            <person name="Barry K."/>
            <person name="Bills G."/>
            <person name="Bluhm B."/>
            <person name="Cannon C."/>
            <person name="Castanera R."/>
            <person name="Culley D."/>
            <person name="Daum C."/>
            <person name="Ezra D."/>
            <person name="Gonzalez J."/>
            <person name="Henrissat B."/>
            <person name="Kuo A."/>
            <person name="Liang C."/>
            <person name="Lipzen A."/>
            <person name="Lutzoni F."/>
            <person name="Magnuson J."/>
            <person name="Mondo S."/>
            <person name="Nolan M."/>
            <person name="Ohm R."/>
            <person name="Pangilinan J."/>
            <person name="Park H.-J."/>
            <person name="Ramirez L."/>
            <person name="Alfaro M."/>
            <person name="Sun H."/>
            <person name="Tritt A."/>
            <person name="Yoshinaga Y."/>
            <person name="Zwiers L.-H."/>
            <person name="Turgeon B."/>
            <person name="Goodwin S."/>
            <person name="Spatafora J."/>
            <person name="Crous P."/>
            <person name="Grigoriev I."/>
        </authorList>
    </citation>
    <scope>NUCLEOTIDE SEQUENCE</scope>
    <source>
        <strain evidence="7">CBS 122367</strain>
    </source>
</reference>
<name>A0A6G1IL87_9PLEO</name>
<keyword evidence="7" id="KW-0645">Protease</keyword>
<feature type="domain" description="Transferrin receptor-like dimerisation" evidence="5">
    <location>
        <begin position="668"/>
        <end position="794"/>
    </location>
</feature>
<keyword evidence="8" id="KW-1185">Reference proteome</keyword>
<dbReference type="Gene3D" id="3.40.630.10">
    <property type="entry name" value="Zn peptidases"/>
    <property type="match status" value="1"/>
</dbReference>
<dbReference type="Pfam" id="PF02225">
    <property type="entry name" value="PA"/>
    <property type="match status" value="1"/>
</dbReference>
<dbReference type="SUPFAM" id="SSF52025">
    <property type="entry name" value="PA domain"/>
    <property type="match status" value="1"/>
</dbReference>
<dbReference type="FunFam" id="3.50.30.30:FF:000008">
    <property type="entry name" value="Glutamate carboxypeptidase 2"/>
    <property type="match status" value="1"/>
</dbReference>
<protein>
    <submittedName>
        <fullName evidence="7">Glutamate carboxypeptidase 2</fullName>
    </submittedName>
</protein>
<dbReference type="InterPro" id="IPR007365">
    <property type="entry name" value="TFR-like_dimer_dom"/>
</dbReference>
<dbReference type="AlphaFoldDB" id="A0A6G1IL87"/>
<keyword evidence="3" id="KW-0472">Membrane</keyword>
<dbReference type="Pfam" id="PF04389">
    <property type="entry name" value="Peptidase_M28"/>
    <property type="match status" value="1"/>
</dbReference>
<feature type="compositionally biased region" description="Polar residues" evidence="2">
    <location>
        <begin position="300"/>
        <end position="311"/>
    </location>
</feature>
<evidence type="ECO:0000313" key="8">
    <source>
        <dbReference type="Proteomes" id="UP000799291"/>
    </source>
</evidence>
<accession>A0A6G1IL87</accession>
<dbReference type="OrthoDB" id="5841748at2759"/>
<dbReference type="InterPro" id="IPR046450">
    <property type="entry name" value="PA_dom_sf"/>
</dbReference>
<feature type="domain" description="Peptidase M28" evidence="6">
    <location>
        <begin position="411"/>
        <end position="598"/>
    </location>
</feature>
<dbReference type="EMBL" id="MU005608">
    <property type="protein sequence ID" value="KAF2678858.1"/>
    <property type="molecule type" value="Genomic_DNA"/>
</dbReference>
<dbReference type="CDD" id="cd08022">
    <property type="entry name" value="M28_PSMA_like"/>
    <property type="match status" value="1"/>
</dbReference>
<dbReference type="InterPro" id="IPR036757">
    <property type="entry name" value="TFR-like_dimer_dom_sf"/>
</dbReference>
<dbReference type="Gene3D" id="1.20.930.40">
    <property type="entry name" value="Transferrin receptor-like, dimerisation domain"/>
    <property type="match status" value="1"/>
</dbReference>
<feature type="domain" description="PA" evidence="4">
    <location>
        <begin position="219"/>
        <end position="296"/>
    </location>
</feature>
<dbReference type="InterPro" id="IPR003137">
    <property type="entry name" value="PA_domain"/>
</dbReference>
<dbReference type="InterPro" id="IPR039373">
    <property type="entry name" value="Peptidase_M28B"/>
</dbReference>
<comment type="similarity">
    <text evidence="1">Belongs to the peptidase M28 family. M28B subfamily.</text>
</comment>
<dbReference type="Proteomes" id="UP000799291">
    <property type="component" value="Unassembled WGS sequence"/>
</dbReference>
<dbReference type="InterPro" id="IPR007484">
    <property type="entry name" value="Peptidase_M28"/>
</dbReference>
<dbReference type="Gene3D" id="3.50.30.30">
    <property type="match status" value="1"/>
</dbReference>
<evidence type="ECO:0000259" key="4">
    <source>
        <dbReference type="Pfam" id="PF02225"/>
    </source>
</evidence>
<dbReference type="PANTHER" id="PTHR10404">
    <property type="entry name" value="N-ACETYLATED-ALPHA-LINKED ACIDIC DIPEPTIDASE"/>
    <property type="match status" value="1"/>
</dbReference>
<evidence type="ECO:0000256" key="2">
    <source>
        <dbReference type="SAM" id="MobiDB-lite"/>
    </source>
</evidence>
<dbReference type="FunFam" id="3.40.630.10:FF:000101">
    <property type="entry name" value="N-acetylated alpha-linked acidic dipeptidase like 1"/>
    <property type="match status" value="1"/>
</dbReference>
<evidence type="ECO:0000256" key="1">
    <source>
        <dbReference type="ARBA" id="ARBA00005634"/>
    </source>
</evidence>
<keyword evidence="7" id="KW-0121">Carboxypeptidase</keyword>
<evidence type="ECO:0000259" key="5">
    <source>
        <dbReference type="Pfam" id="PF04253"/>
    </source>
</evidence>
<proteinExistence type="inferred from homology"/>
<organism evidence="7 8">
    <name type="scientific">Lentithecium fluviatile CBS 122367</name>
    <dbReference type="NCBI Taxonomy" id="1168545"/>
    <lineage>
        <taxon>Eukaryota</taxon>
        <taxon>Fungi</taxon>
        <taxon>Dikarya</taxon>
        <taxon>Ascomycota</taxon>
        <taxon>Pezizomycotina</taxon>
        <taxon>Dothideomycetes</taxon>
        <taxon>Pleosporomycetidae</taxon>
        <taxon>Pleosporales</taxon>
        <taxon>Massarineae</taxon>
        <taxon>Lentitheciaceae</taxon>
        <taxon>Lentithecium</taxon>
    </lineage>
</organism>
<sequence length="797" mass="88273">MQRHEKASMADERTPLIAVVPTRPHRDRYPHHHLRYICTILLSATLLAGLITATLILNFAPLSEDSPSEWPLSVYNPFHTHNIPDSWPRSTGLEYDDLVTILTETPDSEKARAWSQYYTSGPHLAGKNLSQALWTKEKWQEFGIENSLIVDYDIYVNYPRGHRLALLEKQNDDKEESEPDWSVKYEATLEEDVLSEDGTSGLDNRIPTFHGYSASGNVTAQYVFVNYGAYKDFEELQAADIPLEGKIALVKYGGVFRGLKVKRAQELGMVGVVMYSDPGDDGEVTEERGNATYPNGPARNPSSVQRGSCQFLSFAPGDPTTPGYPSKPGAPRQPVDHAIPSIPSIPISYADALPLLKALNGHGPKASSFNKFWQGGGLGYKGVEYNIGPSPENLALNLFNDQEYITTPMWNVIGVINGTIPDEVVVLGNHRDAWIAGGAGDPNSGSAALNEVIRSFGLALQAGWKPLRTIVFASWDGEEYGLLGSTEWVEEYLPWLSASTIAYLNVDVGTNGPNLRVSAAPLLNQVLIETLELVQSPNQTTPGQTVGAVWNKHISTMGSGSDFTAFQDFAGIPSLDMGFGFGAKSAVYHYHSNYDSFSWMEKYGDPSFEYHATIAKLWALVAARLVETPVVQLNATEYAVGLRRYVESVKAKAKSAAKALTDVELDDTFEPLDTAISHFHFAATIHDALAAQLLYDLYNNDIPWWKWWEKVKLYYAIRRVNTKYKLLERKFLYEEGLDGRPWFKHVVFAPGKWTGYAGATFPGIVEALEEGDEESVGRWIGIAKGLVEGAADWLEEE</sequence>